<comment type="similarity">
    <text evidence="2">Belongs to the histone-like Alba family.</text>
</comment>
<dbReference type="GO" id="GO:0061640">
    <property type="term" value="P:cytoskeleton-dependent cytokinesis"/>
    <property type="evidence" value="ECO:0007669"/>
    <property type="project" value="InterPro"/>
</dbReference>
<feature type="non-terminal residue" evidence="6">
    <location>
        <position position="1"/>
    </location>
</feature>
<dbReference type="InterPro" id="IPR051958">
    <property type="entry name" value="Alba-like_NAB"/>
</dbReference>
<accession>A0A8X8BR43</accession>
<keyword evidence="7" id="KW-1185">Reference proteome</keyword>
<evidence type="ECO:0000256" key="2">
    <source>
        <dbReference type="ARBA" id="ARBA00008018"/>
    </source>
</evidence>
<dbReference type="GO" id="GO:0005869">
    <property type="term" value="C:dynactin complex"/>
    <property type="evidence" value="ECO:0007669"/>
    <property type="project" value="InterPro"/>
</dbReference>
<dbReference type="PANTHER" id="PTHR13516">
    <property type="entry name" value="RIBONUCLEASE P SUBUNIT P25"/>
    <property type="match status" value="1"/>
</dbReference>
<proteinExistence type="inferred from homology"/>
<evidence type="ECO:0000259" key="5">
    <source>
        <dbReference type="Pfam" id="PF01918"/>
    </source>
</evidence>
<feature type="region of interest" description="Disordered" evidence="4">
    <location>
        <begin position="279"/>
        <end position="324"/>
    </location>
</feature>
<comment type="subcellular location">
    <subcellularLocation>
        <location evidence="1">Nucleus</location>
    </subcellularLocation>
</comment>
<feature type="non-terminal residue" evidence="6">
    <location>
        <position position="324"/>
    </location>
</feature>
<sequence>MEAMVMLDGLEERLERLEKRLDVDKNVHTGKPVKCVDALVRIQTSLSAMANKRERVKTLHKKIDDLMKYLDPQFTERITVPDAVRLECVIAEEEFIMSQASLLEHMSSLVPLLDSTYIKVFKISSRKPEMENYKKIQTTEKPSPMPFQELPSDTPEMKVKDGSKIRNLVGFAIRHMEKEGARCIVFTGSGNAVCKAISCVEILKQHIKGLHQVTKLLYKLTEELWEPLESTAGLDSLTVKRNVPAIYVLLSKDPLDVSEPGYQAPGCFSAFWAQTVKDEESQQGQRRKRQAGVWQGKGGKGKYTPQNPGNRGEPVKKTQGRGRP</sequence>
<dbReference type="Proteomes" id="UP000886611">
    <property type="component" value="Unassembled WGS sequence"/>
</dbReference>
<evidence type="ECO:0000313" key="7">
    <source>
        <dbReference type="Proteomes" id="UP000886611"/>
    </source>
</evidence>
<dbReference type="SUPFAM" id="SSF82704">
    <property type="entry name" value="AlbA-like"/>
    <property type="match status" value="1"/>
</dbReference>
<dbReference type="InterPro" id="IPR002775">
    <property type="entry name" value="DNA/RNA-bd_Alba-like"/>
</dbReference>
<dbReference type="GO" id="GO:0000172">
    <property type="term" value="C:ribonuclease MRP complex"/>
    <property type="evidence" value="ECO:0007669"/>
    <property type="project" value="TreeGrafter"/>
</dbReference>
<protein>
    <submittedName>
        <fullName evidence="6">RP25L protein</fullName>
    </submittedName>
</protein>
<evidence type="ECO:0000313" key="6">
    <source>
        <dbReference type="EMBL" id="KAG2464861.1"/>
    </source>
</evidence>
<gene>
    <name evidence="6" type="primary">Rpp25l</name>
    <name evidence="6" type="ORF">GTO96_0009670</name>
</gene>
<dbReference type="InterPro" id="IPR036882">
    <property type="entry name" value="Alba-like_dom_sf"/>
</dbReference>
<comment type="caution">
    <text evidence="6">The sequence shown here is derived from an EMBL/GenBank/DDBJ whole genome shotgun (WGS) entry which is preliminary data.</text>
</comment>
<dbReference type="Gene3D" id="3.30.110.20">
    <property type="entry name" value="Alba-like domain"/>
    <property type="match status" value="1"/>
</dbReference>
<dbReference type="InterPro" id="IPR009991">
    <property type="entry name" value="DCTN3"/>
</dbReference>
<dbReference type="EMBL" id="JAATIS010002524">
    <property type="protein sequence ID" value="KAG2464861.1"/>
    <property type="molecule type" value="Genomic_DNA"/>
</dbReference>
<dbReference type="GO" id="GO:0001682">
    <property type="term" value="P:tRNA 5'-leader removal"/>
    <property type="evidence" value="ECO:0007669"/>
    <property type="project" value="TreeGrafter"/>
</dbReference>
<evidence type="ECO:0000256" key="3">
    <source>
        <dbReference type="ARBA" id="ARBA00023242"/>
    </source>
</evidence>
<evidence type="ECO:0000256" key="4">
    <source>
        <dbReference type="SAM" id="MobiDB-lite"/>
    </source>
</evidence>
<reference evidence="6 7" key="1">
    <citation type="journal article" date="2021" name="Cell">
        <title>Tracing the genetic footprints of vertebrate landing in non-teleost ray-finned fishes.</title>
        <authorList>
            <person name="Bi X."/>
            <person name="Wang K."/>
            <person name="Yang L."/>
            <person name="Pan H."/>
            <person name="Jiang H."/>
            <person name="Wei Q."/>
            <person name="Fang M."/>
            <person name="Yu H."/>
            <person name="Zhu C."/>
            <person name="Cai Y."/>
            <person name="He Y."/>
            <person name="Gan X."/>
            <person name="Zeng H."/>
            <person name="Yu D."/>
            <person name="Zhu Y."/>
            <person name="Jiang H."/>
            <person name="Qiu Q."/>
            <person name="Yang H."/>
            <person name="Zhang Y.E."/>
            <person name="Wang W."/>
            <person name="Zhu M."/>
            <person name="He S."/>
            <person name="Zhang G."/>
        </authorList>
    </citation>
    <scope>NUCLEOTIDE SEQUENCE [LARGE SCALE GENOMIC DNA]</scope>
    <source>
        <strain evidence="6">Bchr_013</strain>
    </source>
</reference>
<dbReference type="GO" id="GO:0003723">
    <property type="term" value="F:RNA binding"/>
    <property type="evidence" value="ECO:0007669"/>
    <property type="project" value="TreeGrafter"/>
</dbReference>
<dbReference type="Pfam" id="PF01918">
    <property type="entry name" value="Alba"/>
    <property type="match status" value="1"/>
</dbReference>
<dbReference type="Pfam" id="PF07426">
    <property type="entry name" value="Dynactin_p22"/>
    <property type="match status" value="1"/>
</dbReference>
<evidence type="ECO:0000256" key="1">
    <source>
        <dbReference type="ARBA" id="ARBA00004123"/>
    </source>
</evidence>
<dbReference type="AlphaFoldDB" id="A0A8X8BR43"/>
<keyword evidence="3" id="KW-0539">Nucleus</keyword>
<feature type="domain" description="DNA/RNA-binding protein Alba-like" evidence="5">
    <location>
        <begin position="156"/>
        <end position="216"/>
    </location>
</feature>
<organism evidence="6 7">
    <name type="scientific">Polypterus senegalus</name>
    <name type="common">Senegal bichir</name>
    <dbReference type="NCBI Taxonomy" id="55291"/>
    <lineage>
        <taxon>Eukaryota</taxon>
        <taxon>Metazoa</taxon>
        <taxon>Chordata</taxon>
        <taxon>Craniata</taxon>
        <taxon>Vertebrata</taxon>
        <taxon>Euteleostomi</taxon>
        <taxon>Actinopterygii</taxon>
        <taxon>Polypteriformes</taxon>
        <taxon>Polypteridae</taxon>
        <taxon>Polypterus</taxon>
    </lineage>
</organism>
<dbReference type="PANTHER" id="PTHR13516:SF8">
    <property type="entry name" value="RIBONUCLEASE P PROTEIN SUBUNIT P25-LIKE PROTEIN"/>
    <property type="match status" value="1"/>
</dbReference>
<dbReference type="GO" id="GO:0005634">
    <property type="term" value="C:nucleus"/>
    <property type="evidence" value="ECO:0007669"/>
    <property type="project" value="UniProtKB-SubCell"/>
</dbReference>
<name>A0A8X8BR43_POLSE</name>